<evidence type="ECO:0000313" key="4">
    <source>
        <dbReference type="Proteomes" id="UP000219669"/>
    </source>
</evidence>
<evidence type="ECO:0000313" key="3">
    <source>
        <dbReference type="EMBL" id="SOD69389.1"/>
    </source>
</evidence>
<evidence type="ECO:0008006" key="5">
    <source>
        <dbReference type="Google" id="ProtNLM"/>
    </source>
</evidence>
<name>A0A286EEV3_9NEIS</name>
<keyword evidence="4" id="KW-1185">Reference proteome</keyword>
<gene>
    <name evidence="3" type="ORF">SAMN02746062_01653</name>
</gene>
<reference evidence="3 4" key="1">
    <citation type="submission" date="2017-09" db="EMBL/GenBank/DDBJ databases">
        <authorList>
            <person name="Ehlers B."/>
            <person name="Leendertz F.H."/>
        </authorList>
    </citation>
    <scope>NUCLEOTIDE SEQUENCE [LARGE SCALE GENOMIC DNA]</scope>
    <source>
        <strain evidence="3 4">DSM 16848</strain>
    </source>
</reference>
<dbReference type="RefSeq" id="WP_097114660.1">
    <property type="nucleotide sequence ID" value="NZ_CP083931.1"/>
</dbReference>
<dbReference type="EMBL" id="OCNF01000015">
    <property type="protein sequence ID" value="SOD69389.1"/>
    <property type="molecule type" value="Genomic_DNA"/>
</dbReference>
<accession>A0A286EEV3</accession>
<keyword evidence="2" id="KW-0732">Signal</keyword>
<proteinExistence type="predicted"/>
<feature type="chain" id="PRO_5012696306" description="DUF4124 domain-containing protein" evidence="2">
    <location>
        <begin position="22"/>
        <end position="146"/>
    </location>
</feature>
<dbReference type="AlphaFoldDB" id="A0A286EEV3"/>
<dbReference type="OrthoDB" id="8613872at2"/>
<keyword evidence="1" id="KW-0175">Coiled coil</keyword>
<feature type="coiled-coil region" evidence="1">
    <location>
        <begin position="74"/>
        <end position="120"/>
    </location>
</feature>
<evidence type="ECO:0000256" key="2">
    <source>
        <dbReference type="SAM" id="SignalP"/>
    </source>
</evidence>
<dbReference type="Proteomes" id="UP000219669">
    <property type="component" value="Unassembled WGS sequence"/>
</dbReference>
<organism evidence="3 4">
    <name type="scientific">Alysiella filiformis DSM 16848</name>
    <dbReference type="NCBI Taxonomy" id="1120981"/>
    <lineage>
        <taxon>Bacteria</taxon>
        <taxon>Pseudomonadati</taxon>
        <taxon>Pseudomonadota</taxon>
        <taxon>Betaproteobacteria</taxon>
        <taxon>Neisseriales</taxon>
        <taxon>Neisseriaceae</taxon>
        <taxon>Alysiella</taxon>
    </lineage>
</organism>
<protein>
    <recommendedName>
        <fullName evidence="5">DUF4124 domain-containing protein</fullName>
    </recommendedName>
</protein>
<sequence length="146" mass="16490">MKKILTAFTAIALCTSAGAWAAEKDVYTWKNGATNVYSDTPYGLKLDKHNSRMNIRSQSVIRLEQKPITPPSLAEQQAELNKQIAAQNKNVEEQNAKIQAENLKKEQETKSANCEASKRNRQFAENARNKDELIPRYDADIAKYCN</sequence>
<feature type="signal peptide" evidence="2">
    <location>
        <begin position="1"/>
        <end position="21"/>
    </location>
</feature>
<evidence type="ECO:0000256" key="1">
    <source>
        <dbReference type="SAM" id="Coils"/>
    </source>
</evidence>